<name>A0ABT9MJZ7_9ACTN</name>
<organism evidence="3 4">
    <name type="scientific">Catenuloplanes nepalensis</name>
    <dbReference type="NCBI Taxonomy" id="587533"/>
    <lineage>
        <taxon>Bacteria</taxon>
        <taxon>Bacillati</taxon>
        <taxon>Actinomycetota</taxon>
        <taxon>Actinomycetes</taxon>
        <taxon>Micromonosporales</taxon>
        <taxon>Micromonosporaceae</taxon>
        <taxon>Catenuloplanes</taxon>
    </lineage>
</organism>
<feature type="compositionally biased region" description="Pro residues" evidence="1">
    <location>
        <begin position="274"/>
        <end position="290"/>
    </location>
</feature>
<evidence type="ECO:0000313" key="3">
    <source>
        <dbReference type="EMBL" id="MDP9791613.1"/>
    </source>
</evidence>
<feature type="compositionally biased region" description="Low complexity" evidence="1">
    <location>
        <begin position="379"/>
        <end position="403"/>
    </location>
</feature>
<protein>
    <recommendedName>
        <fullName evidence="2">PatA-like N-terminal domain-containing protein</fullName>
    </recommendedName>
</protein>
<feature type="compositionally biased region" description="Basic residues" evidence="1">
    <location>
        <begin position="421"/>
        <end position="433"/>
    </location>
</feature>
<feature type="region of interest" description="Disordered" evidence="1">
    <location>
        <begin position="254"/>
        <end position="477"/>
    </location>
</feature>
<reference evidence="3 4" key="1">
    <citation type="submission" date="2023-07" db="EMBL/GenBank/DDBJ databases">
        <title>Sequencing the genomes of 1000 actinobacteria strains.</title>
        <authorList>
            <person name="Klenk H.-P."/>
        </authorList>
    </citation>
    <scope>NUCLEOTIDE SEQUENCE [LARGE SCALE GENOMIC DNA]</scope>
    <source>
        <strain evidence="3 4">DSM 44710</strain>
    </source>
</reference>
<dbReference type="Proteomes" id="UP001240984">
    <property type="component" value="Unassembled WGS sequence"/>
</dbReference>
<accession>A0ABT9MJZ7</accession>
<evidence type="ECO:0000259" key="2">
    <source>
        <dbReference type="Pfam" id="PF14332"/>
    </source>
</evidence>
<feature type="domain" description="PatA-like N-terminal" evidence="2">
    <location>
        <begin position="17"/>
        <end position="150"/>
    </location>
</feature>
<gene>
    <name evidence="3" type="ORF">J2S43_000125</name>
</gene>
<dbReference type="InterPro" id="IPR025497">
    <property type="entry name" value="PatA-like_N"/>
</dbReference>
<dbReference type="Pfam" id="PF14332">
    <property type="entry name" value="DUF4388"/>
    <property type="match status" value="1"/>
</dbReference>
<feature type="compositionally biased region" description="Basic and acidic residues" evidence="1">
    <location>
        <begin position="329"/>
        <end position="356"/>
    </location>
</feature>
<evidence type="ECO:0000313" key="4">
    <source>
        <dbReference type="Proteomes" id="UP001240984"/>
    </source>
</evidence>
<sequence length="491" mass="51396">MKPARAAQATLPRRALSQLVNAGETGALHVAGHPGGVIHLTEGRVSHAESPAAPGVGELLIASGRISARTWESAVAAGKDAHRVGRLLVERGHLTNGELELCVLGVIYDAAYFVLQPAAVPVRFAEGEQHWLGPVCRVDADVLSRETTRRRRLLDEVFQSSTLDTAPVRPAPRPPVERVVLSSLQFELLVAADGERTPATLARLLGRAGYVTLQQVRELAAAGLIMTEDRAPAAPADAVIALAEAAIAAAEHPTVPAQPGIPQPGIPTLDIPPQDIPPLGPVKPDPPNPDLPTSGAAKPHLPKRDDSKPAIPNPATTEQDTLQLSTRQQDTRKQDISRQDARERAIAEPAPDERRPATGGPEAPTSGPADVPRPAGPVRTARPGRATTTAAVEPPATADDTAPLPSVSPPENPADPEKPAKPRRTTGGRRRAGARAGAAIPTENLPRRSPGEQMPSGAGDVQTAPDGGPLRGDAPDEALLTRIRSALKALR</sequence>
<evidence type="ECO:0000256" key="1">
    <source>
        <dbReference type="SAM" id="MobiDB-lite"/>
    </source>
</evidence>
<dbReference type="EMBL" id="JAUSRA010000001">
    <property type="protein sequence ID" value="MDP9791613.1"/>
    <property type="molecule type" value="Genomic_DNA"/>
</dbReference>
<dbReference type="RefSeq" id="WP_306826486.1">
    <property type="nucleotide sequence ID" value="NZ_JAUSRA010000001.1"/>
</dbReference>
<comment type="caution">
    <text evidence="3">The sequence shown here is derived from an EMBL/GenBank/DDBJ whole genome shotgun (WGS) entry which is preliminary data.</text>
</comment>
<feature type="compositionally biased region" description="Polar residues" evidence="1">
    <location>
        <begin position="314"/>
        <end position="328"/>
    </location>
</feature>
<proteinExistence type="predicted"/>
<keyword evidence="4" id="KW-1185">Reference proteome</keyword>